<dbReference type="OrthoDB" id="9814495at2"/>
<dbReference type="CDD" id="cd17535">
    <property type="entry name" value="REC_NarL-like"/>
    <property type="match status" value="1"/>
</dbReference>
<proteinExistence type="predicted"/>
<dbReference type="InterPro" id="IPR011006">
    <property type="entry name" value="CheY-like_superfamily"/>
</dbReference>
<dbReference type="GO" id="GO:0000160">
    <property type="term" value="P:phosphorelay signal transduction system"/>
    <property type="evidence" value="ECO:0007669"/>
    <property type="project" value="InterPro"/>
</dbReference>
<dbReference type="Gene3D" id="3.40.50.2300">
    <property type="match status" value="1"/>
</dbReference>
<evidence type="ECO:0000256" key="1">
    <source>
        <dbReference type="ARBA" id="ARBA00022553"/>
    </source>
</evidence>
<evidence type="ECO:0000259" key="6">
    <source>
        <dbReference type="PROSITE" id="PS50043"/>
    </source>
</evidence>
<dbReference type="AlphaFoldDB" id="A0A238KSA3"/>
<evidence type="ECO:0000256" key="2">
    <source>
        <dbReference type="ARBA" id="ARBA00023015"/>
    </source>
</evidence>
<keyword evidence="2" id="KW-0805">Transcription regulation</keyword>
<keyword evidence="3" id="KW-0238">DNA-binding</keyword>
<feature type="domain" description="Response regulatory" evidence="7">
    <location>
        <begin position="8"/>
        <end position="129"/>
    </location>
</feature>
<dbReference type="Pfam" id="PF00196">
    <property type="entry name" value="GerE"/>
    <property type="match status" value="1"/>
</dbReference>
<evidence type="ECO:0000256" key="5">
    <source>
        <dbReference type="PROSITE-ProRule" id="PRU00169"/>
    </source>
</evidence>
<organism evidence="8 9">
    <name type="scientific">Pelagimonas varians</name>
    <dbReference type="NCBI Taxonomy" id="696760"/>
    <lineage>
        <taxon>Bacteria</taxon>
        <taxon>Pseudomonadati</taxon>
        <taxon>Pseudomonadota</taxon>
        <taxon>Alphaproteobacteria</taxon>
        <taxon>Rhodobacterales</taxon>
        <taxon>Roseobacteraceae</taxon>
        <taxon>Pelagimonas</taxon>
    </lineage>
</organism>
<evidence type="ECO:0000313" key="8">
    <source>
        <dbReference type="EMBL" id="SMX45719.1"/>
    </source>
</evidence>
<dbReference type="EMBL" id="FXYH01000012">
    <property type="protein sequence ID" value="SMX45719.1"/>
    <property type="molecule type" value="Genomic_DNA"/>
</dbReference>
<feature type="modified residue" description="4-aspartylphosphate" evidence="5">
    <location>
        <position position="64"/>
    </location>
</feature>
<keyword evidence="1 5" id="KW-0597">Phosphoprotein</keyword>
<accession>A0A238KSA3</accession>
<dbReference type="InterPro" id="IPR001789">
    <property type="entry name" value="Sig_transdc_resp-reg_receiver"/>
</dbReference>
<dbReference type="Proteomes" id="UP000220836">
    <property type="component" value="Unassembled WGS sequence"/>
</dbReference>
<dbReference type="InterPro" id="IPR039420">
    <property type="entry name" value="WalR-like"/>
</dbReference>
<dbReference type="RefSeq" id="WP_097805578.1">
    <property type="nucleotide sequence ID" value="NZ_FXYH01000012.1"/>
</dbReference>
<dbReference type="InterPro" id="IPR058245">
    <property type="entry name" value="NreC/VraR/RcsB-like_REC"/>
</dbReference>
<keyword evidence="4" id="KW-0804">Transcription</keyword>
<evidence type="ECO:0000313" key="9">
    <source>
        <dbReference type="Proteomes" id="UP000220836"/>
    </source>
</evidence>
<name>A0A238KSA3_9RHOB</name>
<dbReference type="PANTHER" id="PTHR43214">
    <property type="entry name" value="TWO-COMPONENT RESPONSE REGULATOR"/>
    <property type="match status" value="1"/>
</dbReference>
<evidence type="ECO:0000256" key="3">
    <source>
        <dbReference type="ARBA" id="ARBA00023125"/>
    </source>
</evidence>
<gene>
    <name evidence="8" type="primary">uvrY_1</name>
    <name evidence="8" type="ORF">PEV8663_03096</name>
</gene>
<dbReference type="PROSITE" id="PS50043">
    <property type="entry name" value="HTH_LUXR_2"/>
    <property type="match status" value="1"/>
</dbReference>
<dbReference type="GO" id="GO:0006355">
    <property type="term" value="P:regulation of DNA-templated transcription"/>
    <property type="evidence" value="ECO:0007669"/>
    <property type="project" value="InterPro"/>
</dbReference>
<feature type="domain" description="HTH luxR-type" evidence="6">
    <location>
        <begin position="145"/>
        <end position="210"/>
    </location>
</feature>
<dbReference type="InterPro" id="IPR000792">
    <property type="entry name" value="Tscrpt_reg_LuxR_C"/>
</dbReference>
<dbReference type="PANTHER" id="PTHR43214:SF41">
    <property type="entry name" value="NITRATE_NITRITE RESPONSE REGULATOR PROTEIN NARP"/>
    <property type="match status" value="1"/>
</dbReference>
<dbReference type="SMART" id="SM00421">
    <property type="entry name" value="HTH_LUXR"/>
    <property type="match status" value="1"/>
</dbReference>
<dbReference type="Pfam" id="PF00072">
    <property type="entry name" value="Response_reg"/>
    <property type="match status" value="1"/>
</dbReference>
<reference evidence="8 9" key="1">
    <citation type="submission" date="2017-05" db="EMBL/GenBank/DDBJ databases">
        <authorList>
            <person name="Song R."/>
            <person name="Chenine A.L."/>
            <person name="Ruprecht R.M."/>
        </authorList>
    </citation>
    <scope>NUCLEOTIDE SEQUENCE [LARGE SCALE GENOMIC DNA]</scope>
    <source>
        <strain evidence="8 9">CECT 8663</strain>
    </source>
</reference>
<dbReference type="SMART" id="SM00448">
    <property type="entry name" value="REC"/>
    <property type="match status" value="1"/>
</dbReference>
<protein>
    <submittedName>
        <fullName evidence="8">Response regulator UvrY</fullName>
    </submittedName>
</protein>
<dbReference type="CDD" id="cd06170">
    <property type="entry name" value="LuxR_C_like"/>
    <property type="match status" value="1"/>
</dbReference>
<dbReference type="PROSITE" id="PS50110">
    <property type="entry name" value="RESPONSE_REGULATORY"/>
    <property type="match status" value="1"/>
</dbReference>
<dbReference type="PROSITE" id="PS00622">
    <property type="entry name" value="HTH_LUXR_1"/>
    <property type="match status" value="1"/>
</dbReference>
<dbReference type="GO" id="GO:0003677">
    <property type="term" value="F:DNA binding"/>
    <property type="evidence" value="ECO:0007669"/>
    <property type="project" value="UniProtKB-KW"/>
</dbReference>
<evidence type="ECO:0000256" key="4">
    <source>
        <dbReference type="ARBA" id="ARBA00023163"/>
    </source>
</evidence>
<dbReference type="InterPro" id="IPR016032">
    <property type="entry name" value="Sig_transdc_resp-reg_C-effctor"/>
</dbReference>
<dbReference type="SUPFAM" id="SSF46894">
    <property type="entry name" value="C-terminal effector domain of the bipartite response regulators"/>
    <property type="match status" value="1"/>
</dbReference>
<sequence>MKERGKYYAVVADDHAIVRSGLRAALETPGQIDPDGIEVTGEAENGLEAIALARQHKPDLLLLDVQMPLAGGAEVVVEVRRWSPDTKIVVLTGVTAIGMISALVDSGVDGLFSKGDDNQELYMRLPSILRGQRYIARRFVAALKEKPKGAQLTGRERQMLNMILAGHSNKDIAGILGISVKTVDKHRTSMMQKLDVHSVPQLMAFALREGLVDPASEL</sequence>
<evidence type="ECO:0000259" key="7">
    <source>
        <dbReference type="PROSITE" id="PS50110"/>
    </source>
</evidence>
<keyword evidence="9" id="KW-1185">Reference proteome</keyword>
<dbReference type="SUPFAM" id="SSF52172">
    <property type="entry name" value="CheY-like"/>
    <property type="match status" value="1"/>
</dbReference>
<dbReference type="PRINTS" id="PR00038">
    <property type="entry name" value="HTHLUXR"/>
</dbReference>